<feature type="transmembrane region" description="Helical" evidence="1">
    <location>
        <begin position="12"/>
        <end position="34"/>
    </location>
</feature>
<feature type="transmembrane region" description="Helical" evidence="1">
    <location>
        <begin position="165"/>
        <end position="185"/>
    </location>
</feature>
<keyword evidence="1" id="KW-1133">Transmembrane helix</keyword>
<accession>A0A364V578</accession>
<evidence type="ECO:0000256" key="1">
    <source>
        <dbReference type="SAM" id="Phobius"/>
    </source>
</evidence>
<dbReference type="Proteomes" id="UP000251577">
    <property type="component" value="Unassembled WGS sequence"/>
</dbReference>
<keyword evidence="1" id="KW-0812">Transmembrane</keyword>
<feature type="transmembrane region" description="Helical" evidence="1">
    <location>
        <begin position="208"/>
        <end position="228"/>
    </location>
</feature>
<feature type="transmembrane region" description="Helical" evidence="1">
    <location>
        <begin position="54"/>
        <end position="71"/>
    </location>
</feature>
<feature type="transmembrane region" description="Helical" evidence="1">
    <location>
        <begin position="141"/>
        <end position="158"/>
    </location>
</feature>
<evidence type="ECO:0000313" key="2">
    <source>
        <dbReference type="EMBL" id="RAV31793.1"/>
    </source>
</evidence>
<evidence type="ECO:0000313" key="3">
    <source>
        <dbReference type="Proteomes" id="UP000251577"/>
    </source>
</evidence>
<feature type="transmembrane region" description="Helical" evidence="1">
    <location>
        <begin position="96"/>
        <end position="121"/>
    </location>
</feature>
<comment type="caution">
    <text evidence="2">The sequence shown here is derived from an EMBL/GenBank/DDBJ whole genome shotgun (WGS) entry which is preliminary data.</text>
</comment>
<gene>
    <name evidence="2" type="ORF">DLJ54_06465</name>
</gene>
<keyword evidence="3" id="KW-1185">Reference proteome</keyword>
<evidence type="ECO:0008006" key="4">
    <source>
        <dbReference type="Google" id="ProtNLM"/>
    </source>
</evidence>
<dbReference type="AlphaFoldDB" id="A0A364V578"/>
<name>A0A364V578_9CORY</name>
<dbReference type="RefSeq" id="WP_113630948.1">
    <property type="nucleotide sequence ID" value="NZ_QHCV01000057.1"/>
</dbReference>
<protein>
    <recommendedName>
        <fullName evidence="4">ABC transporter permease</fullName>
    </recommendedName>
</protein>
<sequence length="236" mass="25338">MIRALRSEWTRTKALVGTWVFMVLIVGIVFLPNLGLRMAVSQDPGGGRVRVTDMNLGFIGTIVLILAFSAWRSRSPRAHKLHAQSFLVLPSRWPQLAAVMLVNLMMCLAAVTVGLLVSFALLASTGVGWQEGGAADLVRLLFGYGAISLIASAVGVLIGSTAAAVALPIVWVAMEPALVNIHPFLANKVAPWLPMRNVLTLMTGESTGGHPILVLGAWALLFVAAAFWRHQRADVR</sequence>
<dbReference type="EMBL" id="QHCV01000057">
    <property type="protein sequence ID" value="RAV31793.1"/>
    <property type="molecule type" value="Genomic_DNA"/>
</dbReference>
<proteinExistence type="predicted"/>
<keyword evidence="1" id="KW-0472">Membrane</keyword>
<reference evidence="2 3" key="1">
    <citation type="journal article" date="2018" name="Syst. Appl. Microbiol.">
        <title>Corynebacterium heidelbergense sp. nov., isolated from the preen glands of Egyptian geese (Alopochen aegyptiacus).</title>
        <authorList>
            <person name="Braun M.S."/>
            <person name="Wang E."/>
            <person name="Zimmermann S."/>
            <person name="Wink M."/>
        </authorList>
    </citation>
    <scope>NUCLEOTIDE SEQUENCE [LARGE SCALE GENOMIC DNA]</scope>
    <source>
        <strain evidence="2 3">647</strain>
    </source>
</reference>
<organism evidence="2 3">
    <name type="scientific">Corynebacterium heidelbergense</name>
    <dbReference type="NCBI Taxonomy" id="2055947"/>
    <lineage>
        <taxon>Bacteria</taxon>
        <taxon>Bacillati</taxon>
        <taxon>Actinomycetota</taxon>
        <taxon>Actinomycetes</taxon>
        <taxon>Mycobacteriales</taxon>
        <taxon>Corynebacteriaceae</taxon>
        <taxon>Corynebacterium</taxon>
    </lineage>
</organism>